<dbReference type="EMBL" id="FOZS01000002">
    <property type="protein sequence ID" value="SFS67353.1"/>
    <property type="molecule type" value="Genomic_DNA"/>
</dbReference>
<accession>A0A1I6RRI4</accession>
<organism evidence="1 2">
    <name type="scientific">Halostagnicola kamekurae</name>
    <dbReference type="NCBI Taxonomy" id="619731"/>
    <lineage>
        <taxon>Archaea</taxon>
        <taxon>Methanobacteriati</taxon>
        <taxon>Methanobacteriota</taxon>
        <taxon>Stenosarchaea group</taxon>
        <taxon>Halobacteria</taxon>
        <taxon>Halobacteriales</taxon>
        <taxon>Natrialbaceae</taxon>
        <taxon>Halostagnicola</taxon>
    </lineage>
</organism>
<reference evidence="2" key="1">
    <citation type="submission" date="2016-10" db="EMBL/GenBank/DDBJ databases">
        <authorList>
            <person name="Varghese N."/>
            <person name="Submissions S."/>
        </authorList>
    </citation>
    <scope>NUCLEOTIDE SEQUENCE [LARGE SCALE GENOMIC DNA]</scope>
    <source>
        <strain evidence="2">DSM 22427</strain>
    </source>
</reference>
<sequence>MFIIVDENNSSMLRPPQHAPERCPLCRSTLSNVQGLSACPDCEWTGR</sequence>
<dbReference type="Proteomes" id="UP000199199">
    <property type="component" value="Unassembled WGS sequence"/>
</dbReference>
<keyword evidence="2" id="KW-1185">Reference proteome</keyword>
<gene>
    <name evidence="1" type="ORF">SAMN04488556_2032</name>
</gene>
<dbReference type="AlphaFoldDB" id="A0A1I6RRI4"/>
<proteinExistence type="predicted"/>
<name>A0A1I6RRI4_9EURY</name>
<evidence type="ECO:0000313" key="2">
    <source>
        <dbReference type="Proteomes" id="UP000199199"/>
    </source>
</evidence>
<protein>
    <submittedName>
        <fullName evidence="1">Uncharacterized protein</fullName>
    </submittedName>
</protein>
<evidence type="ECO:0000313" key="1">
    <source>
        <dbReference type="EMBL" id="SFS67353.1"/>
    </source>
</evidence>